<comment type="caution">
    <text evidence="4">The sequence shown here is derived from an EMBL/GenBank/DDBJ whole genome shotgun (WGS) entry which is preliminary data.</text>
</comment>
<evidence type="ECO:0000313" key="4">
    <source>
        <dbReference type="EMBL" id="GIX92529.1"/>
    </source>
</evidence>
<feature type="compositionally biased region" description="Basic and acidic residues" evidence="1">
    <location>
        <begin position="98"/>
        <end position="109"/>
    </location>
</feature>
<reference evidence="4 5" key="1">
    <citation type="submission" date="2021-06" db="EMBL/GenBank/DDBJ databases">
        <title>Caerostris darwini draft genome.</title>
        <authorList>
            <person name="Kono N."/>
            <person name="Arakawa K."/>
        </authorList>
    </citation>
    <scope>NUCLEOTIDE SEQUENCE [LARGE SCALE GENOMIC DNA]</scope>
</reference>
<dbReference type="InterPro" id="IPR025476">
    <property type="entry name" value="Helitron_helicase-like"/>
</dbReference>
<dbReference type="AlphaFoldDB" id="A0AAV4P671"/>
<dbReference type="Pfam" id="PF20209">
    <property type="entry name" value="DUF6570"/>
    <property type="match status" value="1"/>
</dbReference>
<feature type="domain" description="DUF6570" evidence="3">
    <location>
        <begin position="219"/>
        <end position="344"/>
    </location>
</feature>
<feature type="region of interest" description="Disordered" evidence="1">
    <location>
        <begin position="1"/>
        <end position="60"/>
    </location>
</feature>
<keyword evidence="4" id="KW-0378">Hydrolase</keyword>
<gene>
    <name evidence="4" type="primary">pif1_10</name>
    <name evidence="4" type="ORF">CDAR_402251</name>
</gene>
<feature type="compositionally biased region" description="Basic and acidic residues" evidence="1">
    <location>
        <begin position="118"/>
        <end position="127"/>
    </location>
</feature>
<protein>
    <submittedName>
        <fullName evidence="4">ATP-dependent DNA helicase</fullName>
    </submittedName>
</protein>
<feature type="region of interest" description="Disordered" evidence="1">
    <location>
        <begin position="98"/>
        <end position="127"/>
    </location>
</feature>
<keyword evidence="4" id="KW-0547">Nucleotide-binding</keyword>
<dbReference type="Pfam" id="PF14214">
    <property type="entry name" value="Helitron_like_N"/>
    <property type="match status" value="1"/>
</dbReference>
<feature type="non-terminal residue" evidence="4">
    <location>
        <position position="945"/>
    </location>
</feature>
<sequence length="945" mass="109143">MSMSRKSKLSSEELEERKKKRKLYMKNYRAKQSEQDRAYRLQQMRQHASEIRDTETKQAREARLQQVSQHAAEIRDTESEPDRAYRLHLMRQHAVEIRAKESEPDREARLQQVSQHTAEIRDTESEQDRAYRLQQMRQRNAESRRLSRASITGSMQAINTFCDKICEVCTKRCYQHQISRWTVDTKTAPYLPNELKQRNCLVVCNRCKTHLSSKKNIAPSKSYWNNLDPASIPEVIAELSQAEQRVSSRIIPFVKIIKLSGIFGQYCFQGQAVLFAQDVFEVTENLPNMLPRTTNNAGIVVITERLENINVTRQFSVCRQKVYNALYWLVANNPLYKDVTIDQNVAINEEDIIRVEKASVEIAVETNEEPTGDASAYVEISDSSRIIRASWNQGNDLILTSGFAGVQCCAMTLANILRASILSPQYWSSNILNLNMLTGDQIYSNIRFHMARNLAAYSIEYDQYLLVRNFKVIKDDLVTFGKTFRITFDEEPSIYGSLNDKLNEANLGSTLRQGLEDLFMVHNAGILITDGQSFGVMHYDNKYYFSNSHSCGRKGSRANDNHGKACVIECDTFDEFVRIRKRTTGSKNVQFTLDYVDVEVFEIHDDSKETETHQSTERVAAAAASQMINFQQELTDQIIPLQTSVMAPIDVMQPNVEDEIQVSRNLNDITRKTKDNIVNVDHELKAEEFAWYFLFPYGKNGFKEGRPVKITALDYFQFRILGSDTRFQSNDYLFYALSFFEYYRIKSTILACGKKIVNQEGAVEDVHLYVKNLRGSAAYWRSALNELLAQIRCLGAPTYFLTFSSNDLNWLDQRKALLIADGRPDVDPSTLDIYETQQLIERYPVILSRHFIVRVNALMKFIKNNDEVFGGKVTDHLWRIEFQNRGSPHLHMVVWIENHSEFDTEEGKLLLDRNCCCKIPTEEEDPELYELVKKCQIHRHTQTCT</sequence>
<evidence type="ECO:0000313" key="5">
    <source>
        <dbReference type="Proteomes" id="UP001054837"/>
    </source>
</evidence>
<accession>A0AAV4P671</accession>
<dbReference type="GO" id="GO:0004386">
    <property type="term" value="F:helicase activity"/>
    <property type="evidence" value="ECO:0007669"/>
    <property type="project" value="UniProtKB-KW"/>
</dbReference>
<dbReference type="InterPro" id="IPR046700">
    <property type="entry name" value="DUF6570"/>
</dbReference>
<organism evidence="4 5">
    <name type="scientific">Caerostris darwini</name>
    <dbReference type="NCBI Taxonomy" id="1538125"/>
    <lineage>
        <taxon>Eukaryota</taxon>
        <taxon>Metazoa</taxon>
        <taxon>Ecdysozoa</taxon>
        <taxon>Arthropoda</taxon>
        <taxon>Chelicerata</taxon>
        <taxon>Arachnida</taxon>
        <taxon>Araneae</taxon>
        <taxon>Araneomorphae</taxon>
        <taxon>Entelegynae</taxon>
        <taxon>Araneoidea</taxon>
        <taxon>Araneidae</taxon>
        <taxon>Caerostris</taxon>
    </lineage>
</organism>
<evidence type="ECO:0000259" key="2">
    <source>
        <dbReference type="Pfam" id="PF14214"/>
    </source>
</evidence>
<proteinExistence type="predicted"/>
<name>A0AAV4P671_9ARAC</name>
<dbReference type="EMBL" id="BPLQ01002403">
    <property type="protein sequence ID" value="GIX92529.1"/>
    <property type="molecule type" value="Genomic_DNA"/>
</dbReference>
<keyword evidence="4" id="KW-0347">Helicase</keyword>
<keyword evidence="5" id="KW-1185">Reference proteome</keyword>
<evidence type="ECO:0000259" key="3">
    <source>
        <dbReference type="Pfam" id="PF20209"/>
    </source>
</evidence>
<dbReference type="Gene3D" id="3.90.70.120">
    <property type="match status" value="1"/>
</dbReference>
<feature type="domain" description="Helitron helicase-like" evidence="2">
    <location>
        <begin position="761"/>
        <end position="894"/>
    </location>
</feature>
<feature type="compositionally biased region" description="Basic and acidic residues" evidence="1">
    <location>
        <begin position="47"/>
        <end position="60"/>
    </location>
</feature>
<evidence type="ECO:0000256" key="1">
    <source>
        <dbReference type="SAM" id="MobiDB-lite"/>
    </source>
</evidence>
<keyword evidence="4" id="KW-0067">ATP-binding</keyword>
<dbReference type="Proteomes" id="UP001054837">
    <property type="component" value="Unassembled WGS sequence"/>
</dbReference>